<proteinExistence type="predicted"/>
<evidence type="ECO:0000313" key="1">
    <source>
        <dbReference type="EMBL" id="KAJ0087034.1"/>
    </source>
</evidence>
<evidence type="ECO:0000313" key="2">
    <source>
        <dbReference type="Proteomes" id="UP001164250"/>
    </source>
</evidence>
<dbReference type="Proteomes" id="UP001164250">
    <property type="component" value="Chromosome 10"/>
</dbReference>
<organism evidence="1 2">
    <name type="scientific">Pistacia atlantica</name>
    <dbReference type="NCBI Taxonomy" id="434234"/>
    <lineage>
        <taxon>Eukaryota</taxon>
        <taxon>Viridiplantae</taxon>
        <taxon>Streptophyta</taxon>
        <taxon>Embryophyta</taxon>
        <taxon>Tracheophyta</taxon>
        <taxon>Spermatophyta</taxon>
        <taxon>Magnoliopsida</taxon>
        <taxon>eudicotyledons</taxon>
        <taxon>Gunneridae</taxon>
        <taxon>Pentapetalae</taxon>
        <taxon>rosids</taxon>
        <taxon>malvids</taxon>
        <taxon>Sapindales</taxon>
        <taxon>Anacardiaceae</taxon>
        <taxon>Pistacia</taxon>
    </lineage>
</organism>
<comment type="caution">
    <text evidence="1">The sequence shown here is derived from an EMBL/GenBank/DDBJ whole genome shotgun (WGS) entry which is preliminary data.</text>
</comment>
<accession>A0ACC1AK06</accession>
<reference evidence="2" key="1">
    <citation type="journal article" date="2023" name="G3 (Bethesda)">
        <title>Genome assembly and association tests identify interacting loci associated with vigor, precocity, and sex in interspecific pistachio rootstocks.</title>
        <authorList>
            <person name="Palmer W."/>
            <person name="Jacygrad E."/>
            <person name="Sagayaradj S."/>
            <person name="Cavanaugh K."/>
            <person name="Han R."/>
            <person name="Bertier L."/>
            <person name="Beede B."/>
            <person name="Kafkas S."/>
            <person name="Golino D."/>
            <person name="Preece J."/>
            <person name="Michelmore R."/>
        </authorList>
    </citation>
    <scope>NUCLEOTIDE SEQUENCE [LARGE SCALE GENOMIC DNA]</scope>
</reference>
<protein>
    <submittedName>
        <fullName evidence="1">Uncharacterized protein</fullName>
    </submittedName>
</protein>
<sequence>MAMPAKVNSTDDVGNSPTSSTNRNHQDFQWDDFGLCFVSLLVLCGRVRWADKEAHAHLFYPDKSLLSDEALSIRYPGCVYRRGLQLFKNAANLVRVSNLLREIWGQEALVLSLGSNRLGMLEMLGLICSLKCFLKACPRYFLVHEPLHYPFLRIQHQGVMCCVDFCRFLQSTLTPFHVFGPVIDINVNPSLPSENINYLENPMEIISEAENAAENCIWSLMQFTECLRRQYGKEPFSMEILLKKAV</sequence>
<gene>
    <name evidence="1" type="ORF">Patl1_07361</name>
</gene>
<keyword evidence="2" id="KW-1185">Reference proteome</keyword>
<dbReference type="EMBL" id="CM047906">
    <property type="protein sequence ID" value="KAJ0087034.1"/>
    <property type="molecule type" value="Genomic_DNA"/>
</dbReference>
<name>A0ACC1AK06_9ROSI</name>